<evidence type="ECO:0000313" key="2">
    <source>
        <dbReference type="Proteomes" id="UP000526233"/>
    </source>
</evidence>
<dbReference type="Proteomes" id="UP000526233">
    <property type="component" value="Unassembled WGS sequence"/>
</dbReference>
<evidence type="ECO:0000313" key="1">
    <source>
        <dbReference type="EMBL" id="NNV22047.1"/>
    </source>
</evidence>
<dbReference type="EMBL" id="PKQI01000003">
    <property type="protein sequence ID" value="NNV22047.1"/>
    <property type="molecule type" value="Genomic_DNA"/>
</dbReference>
<gene>
    <name evidence="1" type="ORF">EHE22_16655</name>
</gene>
<organism evidence="1 2">
    <name type="scientific">Brucella pseudogrignonensis</name>
    <dbReference type="NCBI Taxonomy" id="419475"/>
    <lineage>
        <taxon>Bacteria</taxon>
        <taxon>Pseudomonadati</taxon>
        <taxon>Pseudomonadota</taxon>
        <taxon>Alphaproteobacteria</taxon>
        <taxon>Hyphomicrobiales</taxon>
        <taxon>Brucellaceae</taxon>
        <taxon>Brucella/Ochrobactrum group</taxon>
        <taxon>Brucella</taxon>
    </lineage>
</organism>
<comment type="caution">
    <text evidence="1">The sequence shown here is derived from an EMBL/GenBank/DDBJ whole genome shotgun (WGS) entry which is preliminary data.</text>
</comment>
<dbReference type="AlphaFoldDB" id="A0A7Y3WY61"/>
<dbReference type="RefSeq" id="WP_171380071.1">
    <property type="nucleotide sequence ID" value="NZ_PKQI01000003.1"/>
</dbReference>
<proteinExistence type="predicted"/>
<sequence>MSQKPSSKLIAKALPKGDRFTGQFSLPGLIPDLVRGRDGNVQFFDTEQQAYVAAMEAVIRLYDSRTIDTRKAGGYRRLTGAELAVLLDEVDITPTYFAEIVGVPQHRVMKWLDGEQDIPHSAHVLVKLMKLNDDNFRVAEEITEEYRESS</sequence>
<name>A0A7Y3WY61_9HYPH</name>
<protein>
    <submittedName>
        <fullName evidence="1">Uncharacterized protein</fullName>
    </submittedName>
</protein>
<accession>A0A7Y3WY61</accession>
<reference evidence="1 2" key="1">
    <citation type="submission" date="2018-11" db="EMBL/GenBank/DDBJ databases">
        <title>Genome sequencing and analysis.</title>
        <authorList>
            <person name="Huang Y.-T."/>
        </authorList>
    </citation>
    <scope>NUCLEOTIDE SEQUENCE [LARGE SCALE GENOMIC DNA]</scope>
    <source>
        <strain evidence="1 2">SHIN</strain>
    </source>
</reference>